<dbReference type="Gene3D" id="3.30.70.270">
    <property type="match status" value="1"/>
</dbReference>
<dbReference type="OrthoDB" id="5445305at2"/>
<dbReference type="RefSeq" id="WP_008340106.1">
    <property type="nucleotide sequence ID" value="NZ_AFRZ01000001.1"/>
</dbReference>
<protein>
    <recommendedName>
        <fullName evidence="1">diguanylate cyclase</fullName>
        <ecNumber evidence="1">2.7.7.65</ecNumber>
    </recommendedName>
</protein>
<comment type="caution">
    <text evidence="3">The sequence shown here is derived from an EMBL/GenBank/DDBJ whole genome shotgun (WGS) entry which is preliminary data.</text>
</comment>
<dbReference type="STRING" id="929558.SMGD1_0355"/>
<evidence type="ECO:0000256" key="1">
    <source>
        <dbReference type="ARBA" id="ARBA00012528"/>
    </source>
</evidence>
<dbReference type="eggNOG" id="COG2199">
    <property type="taxonomic scope" value="Bacteria"/>
</dbReference>
<dbReference type="InterPro" id="IPR043128">
    <property type="entry name" value="Rev_trsase/Diguanyl_cyclase"/>
</dbReference>
<dbReference type="GO" id="GO:0043709">
    <property type="term" value="P:cell adhesion involved in single-species biofilm formation"/>
    <property type="evidence" value="ECO:0007669"/>
    <property type="project" value="TreeGrafter"/>
</dbReference>
<dbReference type="InterPro" id="IPR000160">
    <property type="entry name" value="GGDEF_dom"/>
</dbReference>
<dbReference type="PANTHER" id="PTHR45138:SF6">
    <property type="entry name" value="DIGUANYLATE CYCLASE DGCN"/>
    <property type="match status" value="1"/>
</dbReference>
<reference evidence="3 4" key="1">
    <citation type="journal article" date="2012" name="Proc. Natl. Acad. Sci. U.S.A.">
        <title>Genome and physiology of a model Epsilonproteobacterium responsible for sulfide detoxification in marine oxygen depletion zones.</title>
        <authorList>
            <person name="Grote J."/>
            <person name="Schott T."/>
            <person name="Bruckner C.G."/>
            <person name="Glockner F.O."/>
            <person name="Jost G."/>
            <person name="Teeling H."/>
            <person name="Labrenz M."/>
            <person name="Jurgens K."/>
        </authorList>
    </citation>
    <scope>NUCLEOTIDE SEQUENCE [LARGE SCALE GENOMIC DNA]</scope>
    <source>
        <strain evidence="3 4">GD1</strain>
    </source>
</reference>
<accession>B6BNS8</accession>
<dbReference type="InterPro" id="IPR029787">
    <property type="entry name" value="Nucleotide_cyclase"/>
</dbReference>
<dbReference type="InterPro" id="IPR050469">
    <property type="entry name" value="Diguanylate_Cyclase"/>
</dbReference>
<dbReference type="AlphaFoldDB" id="B6BNS8"/>
<dbReference type="GO" id="GO:0052621">
    <property type="term" value="F:diguanylate cyclase activity"/>
    <property type="evidence" value="ECO:0007669"/>
    <property type="project" value="UniProtKB-EC"/>
</dbReference>
<keyword evidence="4" id="KW-1185">Reference proteome</keyword>
<evidence type="ECO:0000313" key="4">
    <source>
        <dbReference type="Proteomes" id="UP000006431"/>
    </source>
</evidence>
<sequence length="273" mass="31004">MQAQQDTLKIISNETKNSIDQLSVVTPSMYASIFSKFANNHNADINNEKELAKELMIMECSNLTDLQTQASKSAMQLSDSTTKAINAIKEKDEKLLNIVLQETEALRREVEKLKESVYKDELTNVQNRKWLRDNFLKENSDTLKEAGTLAIIDLNYFKIVNDTFGHIIGDKVLIFIANQLRKTKYSVVRYGGDEFIIMFSKKVSSAKAIANLNTIREDIISKKLKAQDDSFHVSFSFGVCEYKAGAILSDVIEDADKHMYEDKIEIKKRVTGI</sequence>
<dbReference type="NCBIfam" id="TIGR00254">
    <property type="entry name" value="GGDEF"/>
    <property type="match status" value="1"/>
</dbReference>
<evidence type="ECO:0000259" key="2">
    <source>
        <dbReference type="PROSITE" id="PS50887"/>
    </source>
</evidence>
<dbReference type="PATRIC" id="fig|929558.5.peg.353"/>
<dbReference type="HOGENOM" id="CLU_000445_11_16_7"/>
<dbReference type="Pfam" id="PF00990">
    <property type="entry name" value="GGDEF"/>
    <property type="match status" value="1"/>
</dbReference>
<accession>H1FUB6</accession>
<dbReference type="CDD" id="cd01949">
    <property type="entry name" value="GGDEF"/>
    <property type="match status" value="1"/>
</dbReference>
<name>B6BNS8_SULGG</name>
<dbReference type="PANTHER" id="PTHR45138">
    <property type="entry name" value="REGULATORY COMPONENTS OF SENSORY TRANSDUCTION SYSTEM"/>
    <property type="match status" value="1"/>
</dbReference>
<organism evidence="3 4">
    <name type="scientific">Sulfurimonas gotlandica (strain DSM 19862 / JCM 16533 / GD1)</name>
    <dbReference type="NCBI Taxonomy" id="929558"/>
    <lineage>
        <taxon>Bacteria</taxon>
        <taxon>Pseudomonadati</taxon>
        <taxon>Campylobacterota</taxon>
        <taxon>Epsilonproteobacteria</taxon>
        <taxon>Campylobacterales</taxon>
        <taxon>Sulfurimonadaceae</taxon>
        <taxon>Sulfurimonas</taxon>
    </lineage>
</organism>
<dbReference type="GO" id="GO:1902201">
    <property type="term" value="P:negative regulation of bacterial-type flagellum-dependent cell motility"/>
    <property type="evidence" value="ECO:0007669"/>
    <property type="project" value="TreeGrafter"/>
</dbReference>
<feature type="domain" description="GGDEF" evidence="2">
    <location>
        <begin position="145"/>
        <end position="273"/>
    </location>
</feature>
<dbReference type="SMART" id="SM00267">
    <property type="entry name" value="GGDEF"/>
    <property type="match status" value="1"/>
</dbReference>
<dbReference type="GO" id="GO:0005886">
    <property type="term" value="C:plasma membrane"/>
    <property type="evidence" value="ECO:0007669"/>
    <property type="project" value="TreeGrafter"/>
</dbReference>
<evidence type="ECO:0000313" key="3">
    <source>
        <dbReference type="EMBL" id="EHP28882.1"/>
    </source>
</evidence>
<dbReference type="EMBL" id="AFRZ01000001">
    <property type="protein sequence ID" value="EHP28882.1"/>
    <property type="molecule type" value="Genomic_DNA"/>
</dbReference>
<dbReference type="EC" id="2.7.7.65" evidence="1"/>
<dbReference type="PROSITE" id="PS50887">
    <property type="entry name" value="GGDEF"/>
    <property type="match status" value="1"/>
</dbReference>
<dbReference type="Proteomes" id="UP000006431">
    <property type="component" value="Unassembled WGS sequence"/>
</dbReference>
<proteinExistence type="predicted"/>
<gene>
    <name evidence="3" type="ORF">SMGD1_0355</name>
</gene>
<dbReference type="SUPFAM" id="SSF55073">
    <property type="entry name" value="Nucleotide cyclase"/>
    <property type="match status" value="1"/>
</dbReference>